<evidence type="ECO:0000256" key="5">
    <source>
        <dbReference type="ARBA" id="ARBA00022723"/>
    </source>
</evidence>
<organism evidence="13 14">
    <name type="scientific">Centaurea solstitialis</name>
    <name type="common">yellow star-thistle</name>
    <dbReference type="NCBI Taxonomy" id="347529"/>
    <lineage>
        <taxon>Eukaryota</taxon>
        <taxon>Viridiplantae</taxon>
        <taxon>Streptophyta</taxon>
        <taxon>Embryophyta</taxon>
        <taxon>Tracheophyta</taxon>
        <taxon>Spermatophyta</taxon>
        <taxon>Magnoliopsida</taxon>
        <taxon>eudicotyledons</taxon>
        <taxon>Gunneridae</taxon>
        <taxon>Pentapetalae</taxon>
        <taxon>asterids</taxon>
        <taxon>campanulids</taxon>
        <taxon>Asterales</taxon>
        <taxon>Asteraceae</taxon>
        <taxon>Carduoideae</taxon>
        <taxon>Cardueae</taxon>
        <taxon>Centaureinae</taxon>
        <taxon>Centaurea</taxon>
    </lineage>
</organism>
<evidence type="ECO:0000259" key="12">
    <source>
        <dbReference type="Pfam" id="PF26138"/>
    </source>
</evidence>
<keyword evidence="14" id="KW-1185">Reference proteome</keyword>
<dbReference type="Pfam" id="PF26138">
    <property type="entry name" value="DUF8040"/>
    <property type="match status" value="1"/>
</dbReference>
<dbReference type="Pfam" id="PF12776">
    <property type="entry name" value="Myb_DNA-bind_3"/>
    <property type="match status" value="1"/>
</dbReference>
<dbReference type="InterPro" id="IPR024752">
    <property type="entry name" value="Myb/SANT-like_dom"/>
</dbReference>
<dbReference type="GO" id="GO:0004518">
    <property type="term" value="F:nuclease activity"/>
    <property type="evidence" value="ECO:0007669"/>
    <property type="project" value="UniProtKB-KW"/>
</dbReference>
<evidence type="ECO:0000256" key="2">
    <source>
        <dbReference type="ARBA" id="ARBA00004123"/>
    </source>
</evidence>
<keyword evidence="9" id="KW-0812">Transmembrane</keyword>
<feature type="compositionally biased region" description="Polar residues" evidence="8">
    <location>
        <begin position="179"/>
        <end position="189"/>
    </location>
</feature>
<feature type="transmembrane region" description="Helical" evidence="9">
    <location>
        <begin position="512"/>
        <end position="531"/>
    </location>
</feature>
<keyword evidence="9" id="KW-0472">Membrane</keyword>
<dbReference type="InterPro" id="IPR058353">
    <property type="entry name" value="DUF8040"/>
</dbReference>
<evidence type="ECO:0000259" key="11">
    <source>
        <dbReference type="Pfam" id="PF13359"/>
    </source>
</evidence>
<keyword evidence="9" id="KW-1133">Transmembrane helix</keyword>
<dbReference type="Proteomes" id="UP001172457">
    <property type="component" value="Chromosome 1"/>
</dbReference>
<feature type="domain" description="Myb/SANT-like" evidence="10">
    <location>
        <begin position="9"/>
        <end position="102"/>
    </location>
</feature>
<accession>A0AA38U9U3</accession>
<gene>
    <name evidence="13" type="ORF">OSB04_001294</name>
</gene>
<dbReference type="GO" id="GO:0005634">
    <property type="term" value="C:nucleus"/>
    <property type="evidence" value="ECO:0007669"/>
    <property type="project" value="UniProtKB-SubCell"/>
</dbReference>
<evidence type="ECO:0008006" key="15">
    <source>
        <dbReference type="Google" id="ProtNLM"/>
    </source>
</evidence>
<keyword evidence="5" id="KW-0479">Metal-binding</keyword>
<proteinExistence type="inferred from homology"/>
<keyword evidence="7" id="KW-0539">Nucleus</keyword>
<name>A0AA38U9U3_9ASTR</name>
<evidence type="ECO:0000256" key="9">
    <source>
        <dbReference type="SAM" id="Phobius"/>
    </source>
</evidence>
<evidence type="ECO:0000256" key="6">
    <source>
        <dbReference type="ARBA" id="ARBA00022801"/>
    </source>
</evidence>
<keyword evidence="6" id="KW-0378">Hydrolase</keyword>
<feature type="transmembrane region" description="Helical" evidence="9">
    <location>
        <begin position="327"/>
        <end position="344"/>
    </location>
</feature>
<feature type="compositionally biased region" description="Acidic residues" evidence="8">
    <location>
        <begin position="165"/>
        <end position="176"/>
    </location>
</feature>
<evidence type="ECO:0000256" key="1">
    <source>
        <dbReference type="ARBA" id="ARBA00001968"/>
    </source>
</evidence>
<dbReference type="PANTHER" id="PTHR22930:SF262">
    <property type="entry name" value="MYB_SANT-LIKE DOMAIN, HARBINGER TRANSPOSASE-DERIVED NUCLEASE DOMAIN PROTEIN-RELATED"/>
    <property type="match status" value="1"/>
</dbReference>
<keyword evidence="4" id="KW-0540">Nuclease</keyword>
<dbReference type="InterPro" id="IPR027806">
    <property type="entry name" value="HARBI1_dom"/>
</dbReference>
<feature type="transmembrane region" description="Helical" evidence="9">
    <location>
        <begin position="551"/>
        <end position="572"/>
    </location>
</feature>
<dbReference type="AlphaFoldDB" id="A0AA38U9U3"/>
<evidence type="ECO:0000256" key="3">
    <source>
        <dbReference type="ARBA" id="ARBA00006958"/>
    </source>
</evidence>
<reference evidence="13" key="1">
    <citation type="submission" date="2023-03" db="EMBL/GenBank/DDBJ databases">
        <title>Chromosome-scale reference genome and RAD-based genetic map of yellow starthistle (Centaurea solstitialis) reveal putative structural variation and QTLs associated with invader traits.</title>
        <authorList>
            <person name="Reatini B."/>
            <person name="Cang F.A."/>
            <person name="Jiang Q."/>
            <person name="Mckibben M.T.W."/>
            <person name="Barker M.S."/>
            <person name="Rieseberg L.H."/>
            <person name="Dlugosch K.M."/>
        </authorList>
    </citation>
    <scope>NUCLEOTIDE SEQUENCE</scope>
    <source>
        <strain evidence="13">CAN-66</strain>
        <tissue evidence="13">Leaf</tissue>
    </source>
</reference>
<protein>
    <recommendedName>
        <fullName evidence="15">Myb/SANT-like domain-containing protein</fullName>
    </recommendedName>
</protein>
<evidence type="ECO:0000256" key="7">
    <source>
        <dbReference type="ARBA" id="ARBA00023242"/>
    </source>
</evidence>
<dbReference type="PANTHER" id="PTHR22930">
    <property type="match status" value="1"/>
</dbReference>
<evidence type="ECO:0000259" key="10">
    <source>
        <dbReference type="Pfam" id="PF12776"/>
    </source>
</evidence>
<comment type="similarity">
    <text evidence="3">Belongs to the HARBI1 family.</text>
</comment>
<dbReference type="GO" id="GO:0046872">
    <property type="term" value="F:metal ion binding"/>
    <property type="evidence" value="ECO:0007669"/>
    <property type="project" value="UniProtKB-KW"/>
</dbReference>
<dbReference type="Pfam" id="PF13359">
    <property type="entry name" value="DDE_Tnp_4"/>
    <property type="match status" value="1"/>
</dbReference>
<sequence length="696" mass="79407">MDESVQRIKWTNEAIKLFLETCIAEINRLGRNGGSLKEDSWVVVGKKLDKVCHMKLNQKQLKNHYDYLKGKYSGWKYLTSKTGNLYNPELNMFNLTPAEWEDFFKGHPKAKTLKTSPLLFPELCVALFEGTTATGSRAYAPSSTRERVSVVSSSSFTSNFHTIENEDDEDAEEEGPTVDKSSINLSSVDRPSPPSSRPSKKNKTKVDMEDLAVDLKDALRILIRQPTPPPPVVQQPQPTPPLVVQPPPPPVAQVNPVRDACLERLNSLNLDTRDPLFRAAIDILGHTTLLRDAWLMMPPDHDVLKDWIERIERTGRRLGFLQFIMDNRQKAILLIVIFLYLYYLRSMRLKRKRDNTSALTGRQFTDELLKGSDTQCIDLLRMNRVAFIQLCTHFKAKGWLTDNKHILVEEKMAIFLMIIGHNQRYRVVKNRFQHSTQTIHKIFHEVLDKMIEFAKEVIVPTSFNPNPDVPGNNRRLRRIFKGAIGALDGNLIHAIVPNEEQHLYRGRGKGDCYQNVLAICDFNMVFTFVVAGWEGVAHDSRILSVALSDGAIGFLFPPSGFMASYCNVRYWLGDFRRQRATNKYEMFNHSHAKLRNVIERAYGVLKARFPILKRMTPFSLEVQRDVIACFAVHNFIRKEGLSDDLFSNYDQTNEQGDDGDGDDEADEIQSHGSTADQSYMAGLREEIATQLMQNGN</sequence>
<dbReference type="EMBL" id="JARYMX010000001">
    <property type="protein sequence ID" value="KAJ9565328.1"/>
    <property type="molecule type" value="Genomic_DNA"/>
</dbReference>
<dbReference type="InterPro" id="IPR045249">
    <property type="entry name" value="HARBI1-like"/>
</dbReference>
<comment type="cofactor">
    <cofactor evidence="1">
        <name>a divalent metal cation</name>
        <dbReference type="ChEBI" id="CHEBI:60240"/>
    </cofactor>
</comment>
<evidence type="ECO:0000313" key="14">
    <source>
        <dbReference type="Proteomes" id="UP001172457"/>
    </source>
</evidence>
<feature type="region of interest" description="Disordered" evidence="8">
    <location>
        <begin position="159"/>
        <end position="208"/>
    </location>
</feature>
<feature type="compositionally biased region" description="Acidic residues" evidence="8">
    <location>
        <begin position="655"/>
        <end position="667"/>
    </location>
</feature>
<dbReference type="GO" id="GO:0016787">
    <property type="term" value="F:hydrolase activity"/>
    <property type="evidence" value="ECO:0007669"/>
    <property type="project" value="UniProtKB-KW"/>
</dbReference>
<feature type="domain" description="DUF8040" evidence="12">
    <location>
        <begin position="356"/>
        <end position="451"/>
    </location>
</feature>
<evidence type="ECO:0000256" key="8">
    <source>
        <dbReference type="SAM" id="MobiDB-lite"/>
    </source>
</evidence>
<feature type="domain" description="DDE Tnp4" evidence="11">
    <location>
        <begin position="488"/>
        <end position="634"/>
    </location>
</feature>
<evidence type="ECO:0000313" key="13">
    <source>
        <dbReference type="EMBL" id="KAJ9565328.1"/>
    </source>
</evidence>
<comment type="subcellular location">
    <subcellularLocation>
        <location evidence="2">Nucleus</location>
    </subcellularLocation>
</comment>
<evidence type="ECO:0000256" key="4">
    <source>
        <dbReference type="ARBA" id="ARBA00022722"/>
    </source>
</evidence>
<comment type="caution">
    <text evidence="13">The sequence shown here is derived from an EMBL/GenBank/DDBJ whole genome shotgun (WGS) entry which is preliminary data.</text>
</comment>
<feature type="region of interest" description="Disordered" evidence="8">
    <location>
        <begin position="647"/>
        <end position="679"/>
    </location>
</feature>